<dbReference type="Gene3D" id="2.60.40.1120">
    <property type="entry name" value="Carboxypeptidase-like, regulatory domain"/>
    <property type="match status" value="1"/>
</dbReference>
<evidence type="ECO:0000256" key="7">
    <source>
        <dbReference type="ARBA" id="ARBA00023237"/>
    </source>
</evidence>
<dbReference type="Gene3D" id="2.170.130.10">
    <property type="entry name" value="TonB-dependent receptor, plug domain"/>
    <property type="match status" value="1"/>
</dbReference>
<dbReference type="InterPro" id="IPR000531">
    <property type="entry name" value="Beta-barrel_TonB"/>
</dbReference>
<evidence type="ECO:0000256" key="8">
    <source>
        <dbReference type="PROSITE-ProRule" id="PRU01360"/>
    </source>
</evidence>
<sequence>MKKEPNFRNVMKISAFLLTTCAFSAFATPADANIVGVSGNEALSINATQQGKVVKGVVLDETGFPVIGANVIQKGTTNGVITDLDGNFTLEVPDGAIIEVSYIGYSTQEITASGQQNLQVTLKEDTQKIDEVVVTALGIKRQSRSLGYSTTQVGGEDFTMARDPNLGNALSGKVAGVSVSGNSTGAGGSSRVVIRGNASLTGNNMPLYVVDGVPFSNQNLGSAGTWGGIDMGDGLNNINPDDIESIQVLKGAAASALYGYRGGNGAILITTKSGKKGKPVSIEFNNNLTFNMIYDYRDFQTTFGQGTYGNRPTNVATAEQTQTSSWGDAMGGTAVNFLGQEYNYQYINNWPNFYRTGINNSTSASISGAGDKITYRFGVSNVAEKGQLPNASNSQQGINMNTTYDILKNLHLIVSANYVFEKAQGRSNLSDGNGNTNATLLHLANTFDVRWLERGAEGAEWGSFADGTEMNGNGNRNVYFNNPYWLQYRKTNNSNKNRLTGSMTLKYDIFDWLYVQGAVQRDGYNLEYKQVQPTGAAADPNGFMTEYSRNFSEMNLNYLIGFNKEWGDWSVGATLGGNRQRTINKTFYTTDGGRPFVVSGLWSVNNLGDKRSKKDYSEYRVNSVYATADFGWKNQVFLNLTGRNDWFSTLNPNSNSYFYPSVTLSWVFTDTFQDSKPDWFDFGKIRASWASSSNGTDPYKTLLLYTLRDYQINGQSVITQGNNNQYPNPDLKPVSIKEYEVGLNLAFFNNRLSFDMAYYNKNTTDDIAVVSTSSASGYNSKFMNVGEIQNQGFEFMMNFVPVHTSNFHWESTFNFAYNDSEVKYLGEGVDRLQIDGASSRSGNVTIQNIVGSSYGEIVGYKYARTEDGQIIYKNGIPQADDELSSLGNGVYKLTGGWSNTLKYKDFTLSFLIDFKTGASIFSGTNYSLYSEGLHKNTLIGRTIDDPRGSIVGAGVMLDASGNYVPNTVAVNAQDYYQGICNNNIAEEFVYNASFIKLRELSFGYEFPQTILNKMKVVKGLNVSLVGRNLWTILKHTDNIDPESAYNNSNGQGLELNGYPATRSVGFNVNVKF</sequence>
<evidence type="ECO:0000256" key="10">
    <source>
        <dbReference type="SAM" id="SignalP"/>
    </source>
</evidence>
<evidence type="ECO:0000256" key="9">
    <source>
        <dbReference type="RuleBase" id="RU003357"/>
    </source>
</evidence>
<evidence type="ECO:0000256" key="1">
    <source>
        <dbReference type="ARBA" id="ARBA00004571"/>
    </source>
</evidence>
<dbReference type="FunFam" id="2.60.40.1120:FF:000003">
    <property type="entry name" value="Outer membrane protein Omp121"/>
    <property type="match status" value="1"/>
</dbReference>
<evidence type="ECO:0000256" key="3">
    <source>
        <dbReference type="ARBA" id="ARBA00022452"/>
    </source>
</evidence>
<dbReference type="NCBIfam" id="TIGR04057">
    <property type="entry name" value="SusC_RagA_signa"/>
    <property type="match status" value="1"/>
</dbReference>
<dbReference type="InterPro" id="IPR039426">
    <property type="entry name" value="TonB-dep_rcpt-like"/>
</dbReference>
<keyword evidence="3 8" id="KW-1134">Transmembrane beta strand</keyword>
<dbReference type="EMBL" id="DXEL01000077">
    <property type="protein sequence ID" value="HIX75601.1"/>
    <property type="molecule type" value="Genomic_DNA"/>
</dbReference>
<dbReference type="InterPro" id="IPR036942">
    <property type="entry name" value="Beta-barrel_TonB_sf"/>
</dbReference>
<evidence type="ECO:0000256" key="6">
    <source>
        <dbReference type="ARBA" id="ARBA00023136"/>
    </source>
</evidence>
<protein>
    <submittedName>
        <fullName evidence="13">TonB-dependent receptor</fullName>
    </submittedName>
</protein>
<evidence type="ECO:0000256" key="5">
    <source>
        <dbReference type="ARBA" id="ARBA00023077"/>
    </source>
</evidence>
<dbReference type="Pfam" id="PF13715">
    <property type="entry name" value="CarbopepD_reg_2"/>
    <property type="match status" value="1"/>
</dbReference>
<dbReference type="SUPFAM" id="SSF49464">
    <property type="entry name" value="Carboxypeptidase regulatory domain-like"/>
    <property type="match status" value="1"/>
</dbReference>
<dbReference type="Proteomes" id="UP000886740">
    <property type="component" value="Unassembled WGS sequence"/>
</dbReference>
<keyword evidence="10" id="KW-0732">Signal</keyword>
<dbReference type="NCBIfam" id="TIGR04056">
    <property type="entry name" value="OMP_RagA_SusC"/>
    <property type="match status" value="1"/>
</dbReference>
<feature type="signal peptide" evidence="10">
    <location>
        <begin position="1"/>
        <end position="27"/>
    </location>
</feature>
<feature type="domain" description="TonB-dependent receptor-like beta-barrel" evidence="11">
    <location>
        <begin position="455"/>
        <end position="868"/>
    </location>
</feature>
<dbReference type="PROSITE" id="PS52016">
    <property type="entry name" value="TONB_DEPENDENT_REC_3"/>
    <property type="match status" value="1"/>
</dbReference>
<keyword evidence="2 8" id="KW-0813">Transport</keyword>
<dbReference type="Pfam" id="PF00593">
    <property type="entry name" value="TonB_dep_Rec_b-barrel"/>
    <property type="match status" value="1"/>
</dbReference>
<dbReference type="Pfam" id="PF07715">
    <property type="entry name" value="Plug"/>
    <property type="match status" value="1"/>
</dbReference>
<evidence type="ECO:0000259" key="12">
    <source>
        <dbReference type="Pfam" id="PF07715"/>
    </source>
</evidence>
<accession>A0A9D1XAM4</accession>
<evidence type="ECO:0000256" key="2">
    <source>
        <dbReference type="ARBA" id="ARBA00022448"/>
    </source>
</evidence>
<reference evidence="13" key="1">
    <citation type="journal article" date="2021" name="PeerJ">
        <title>Extensive microbial diversity within the chicken gut microbiome revealed by metagenomics and culture.</title>
        <authorList>
            <person name="Gilroy R."/>
            <person name="Ravi A."/>
            <person name="Getino M."/>
            <person name="Pursley I."/>
            <person name="Horton D.L."/>
            <person name="Alikhan N.F."/>
            <person name="Baker D."/>
            <person name="Gharbi K."/>
            <person name="Hall N."/>
            <person name="Watson M."/>
            <person name="Adriaenssens E.M."/>
            <person name="Foster-Nyarko E."/>
            <person name="Jarju S."/>
            <person name="Secka A."/>
            <person name="Antonio M."/>
            <person name="Oren A."/>
            <person name="Chaudhuri R.R."/>
            <person name="La Ragione R."/>
            <person name="Hildebrand F."/>
            <person name="Pallen M.J."/>
        </authorList>
    </citation>
    <scope>NUCLEOTIDE SEQUENCE</scope>
    <source>
        <strain evidence="13">ChiGjej6B6-14162</strain>
    </source>
</reference>
<dbReference type="AlphaFoldDB" id="A0A9D1XAM4"/>
<proteinExistence type="inferred from homology"/>
<dbReference type="InterPro" id="IPR012910">
    <property type="entry name" value="Plug_dom"/>
</dbReference>
<comment type="similarity">
    <text evidence="8 9">Belongs to the TonB-dependent receptor family.</text>
</comment>
<evidence type="ECO:0000313" key="13">
    <source>
        <dbReference type="EMBL" id="HIX75601.1"/>
    </source>
</evidence>
<evidence type="ECO:0000256" key="4">
    <source>
        <dbReference type="ARBA" id="ARBA00022692"/>
    </source>
</evidence>
<dbReference type="InterPro" id="IPR023996">
    <property type="entry name" value="TonB-dep_OMP_SusC/RagA"/>
</dbReference>
<gene>
    <name evidence="13" type="ORF">H9977_11305</name>
</gene>
<reference evidence="13" key="2">
    <citation type="submission" date="2021-04" db="EMBL/GenBank/DDBJ databases">
        <authorList>
            <person name="Gilroy R."/>
        </authorList>
    </citation>
    <scope>NUCLEOTIDE SEQUENCE</scope>
    <source>
        <strain evidence="13">ChiGjej6B6-14162</strain>
    </source>
</reference>
<feature type="chain" id="PRO_5039161484" evidence="10">
    <location>
        <begin position="28"/>
        <end position="1072"/>
    </location>
</feature>
<keyword evidence="7 8" id="KW-0998">Cell outer membrane</keyword>
<dbReference type="FunFam" id="2.170.130.10:FF:000023">
    <property type="entry name" value="SusC/RagA family TonB-linked outer membrane protein"/>
    <property type="match status" value="1"/>
</dbReference>
<evidence type="ECO:0000259" key="11">
    <source>
        <dbReference type="Pfam" id="PF00593"/>
    </source>
</evidence>
<evidence type="ECO:0000313" key="14">
    <source>
        <dbReference type="Proteomes" id="UP000886740"/>
    </source>
</evidence>
<name>A0A9D1XAM4_9BACT</name>
<comment type="caution">
    <text evidence="13">The sequence shown here is derived from an EMBL/GenBank/DDBJ whole genome shotgun (WGS) entry which is preliminary data.</text>
</comment>
<comment type="subcellular location">
    <subcellularLocation>
        <location evidence="1 8">Cell outer membrane</location>
        <topology evidence="1 8">Multi-pass membrane protein</topology>
    </subcellularLocation>
</comment>
<keyword evidence="13" id="KW-0675">Receptor</keyword>
<dbReference type="InterPro" id="IPR008969">
    <property type="entry name" value="CarboxyPept-like_regulatory"/>
</dbReference>
<keyword evidence="5 9" id="KW-0798">TonB box</keyword>
<dbReference type="Gene3D" id="2.40.170.20">
    <property type="entry name" value="TonB-dependent receptor, beta-barrel domain"/>
    <property type="match status" value="1"/>
</dbReference>
<keyword evidence="4 8" id="KW-0812">Transmembrane</keyword>
<feature type="domain" description="TonB-dependent receptor plug" evidence="12">
    <location>
        <begin position="144"/>
        <end position="266"/>
    </location>
</feature>
<dbReference type="SUPFAM" id="SSF56935">
    <property type="entry name" value="Porins"/>
    <property type="match status" value="1"/>
</dbReference>
<keyword evidence="6 8" id="KW-0472">Membrane</keyword>
<dbReference type="InterPro" id="IPR023997">
    <property type="entry name" value="TonB-dep_OMP_SusC/RagA_CS"/>
</dbReference>
<dbReference type="InterPro" id="IPR037066">
    <property type="entry name" value="Plug_dom_sf"/>
</dbReference>
<organism evidence="13 14">
    <name type="scientific">Candidatus Parabacteroides intestinipullorum</name>
    <dbReference type="NCBI Taxonomy" id="2838723"/>
    <lineage>
        <taxon>Bacteria</taxon>
        <taxon>Pseudomonadati</taxon>
        <taxon>Bacteroidota</taxon>
        <taxon>Bacteroidia</taxon>
        <taxon>Bacteroidales</taxon>
        <taxon>Tannerellaceae</taxon>
        <taxon>Parabacteroides</taxon>
    </lineage>
</organism>
<dbReference type="GO" id="GO:0009279">
    <property type="term" value="C:cell outer membrane"/>
    <property type="evidence" value="ECO:0007669"/>
    <property type="project" value="UniProtKB-SubCell"/>
</dbReference>